<keyword evidence="8" id="KW-0762">Sugar transport</keyword>
<comment type="catalytic activity">
    <reaction evidence="1">
        <text>L-histidyl-[protein] + phosphoenolpyruvate = N(pros)-phospho-L-histidyl-[protein] + pyruvate</text>
        <dbReference type="Rhea" id="RHEA:23880"/>
        <dbReference type="Rhea" id="RHEA-COMP:9745"/>
        <dbReference type="Rhea" id="RHEA-COMP:9746"/>
        <dbReference type="ChEBI" id="CHEBI:15361"/>
        <dbReference type="ChEBI" id="CHEBI:29979"/>
        <dbReference type="ChEBI" id="CHEBI:58702"/>
        <dbReference type="ChEBI" id="CHEBI:64837"/>
        <dbReference type="EC" id="2.7.3.9"/>
    </reaction>
</comment>
<comment type="subcellular location">
    <subcellularLocation>
        <location evidence="3">Cytoplasm</location>
    </subcellularLocation>
</comment>
<evidence type="ECO:0000256" key="6">
    <source>
        <dbReference type="ARBA" id="ARBA00022448"/>
    </source>
</evidence>
<evidence type="ECO:0000256" key="9">
    <source>
        <dbReference type="ARBA" id="ARBA00022679"/>
    </source>
</evidence>
<organism evidence="16 17">
    <name type="scientific">Aliidiomarina minuta</name>
    <dbReference type="NCBI Taxonomy" id="880057"/>
    <lineage>
        <taxon>Bacteria</taxon>
        <taxon>Pseudomonadati</taxon>
        <taxon>Pseudomonadota</taxon>
        <taxon>Gammaproteobacteria</taxon>
        <taxon>Alteromonadales</taxon>
        <taxon>Idiomarinaceae</taxon>
        <taxon>Aliidiomarina</taxon>
    </lineage>
</organism>
<dbReference type="NCBIfam" id="NF008283">
    <property type="entry name" value="PRK11061.1"/>
    <property type="match status" value="1"/>
</dbReference>
<dbReference type="Proteomes" id="UP000288293">
    <property type="component" value="Unassembled WGS sequence"/>
</dbReference>
<dbReference type="InterPro" id="IPR008279">
    <property type="entry name" value="PEP-util_enz_mobile_dom"/>
</dbReference>
<evidence type="ECO:0000256" key="13">
    <source>
        <dbReference type="ARBA" id="ARBA00022842"/>
    </source>
</evidence>
<dbReference type="PANTHER" id="PTHR46244:SF1">
    <property type="entry name" value="PHOSPHOENOLPYRUVATE-DEPENDENT PHOSPHOTRANSFERASE SYSTEM"/>
    <property type="match status" value="1"/>
</dbReference>
<dbReference type="InterPro" id="IPR015813">
    <property type="entry name" value="Pyrv/PenolPyrv_kinase-like_dom"/>
</dbReference>
<dbReference type="InterPro" id="IPR040442">
    <property type="entry name" value="Pyrv_kinase-like_dom_sf"/>
</dbReference>
<dbReference type="SUPFAM" id="SSF51621">
    <property type="entry name" value="Phosphoenolpyruvate/pyruvate domain"/>
    <property type="match status" value="1"/>
</dbReference>
<dbReference type="SUPFAM" id="SSF47831">
    <property type="entry name" value="Enzyme I of the PEP:sugar phosphotransferase system HPr-binding (sub)domain"/>
    <property type="match status" value="1"/>
</dbReference>
<dbReference type="InterPro" id="IPR029016">
    <property type="entry name" value="GAF-like_dom_sf"/>
</dbReference>
<feature type="coiled-coil region" evidence="14">
    <location>
        <begin position="402"/>
        <end position="429"/>
    </location>
</feature>
<dbReference type="Pfam" id="PF02896">
    <property type="entry name" value="PEP-utilizers_C"/>
    <property type="match status" value="1"/>
</dbReference>
<evidence type="ECO:0000256" key="7">
    <source>
        <dbReference type="ARBA" id="ARBA00022490"/>
    </source>
</evidence>
<dbReference type="SUPFAM" id="SSF55781">
    <property type="entry name" value="GAF domain-like"/>
    <property type="match status" value="1"/>
</dbReference>
<dbReference type="NCBIfam" id="TIGR01417">
    <property type="entry name" value="PTS_I_fam"/>
    <property type="match status" value="1"/>
</dbReference>
<proteinExistence type="inferred from homology"/>
<dbReference type="EMBL" id="PIPL01000001">
    <property type="protein sequence ID" value="RUO26463.1"/>
    <property type="molecule type" value="Genomic_DNA"/>
</dbReference>
<evidence type="ECO:0000256" key="3">
    <source>
        <dbReference type="ARBA" id="ARBA00004496"/>
    </source>
</evidence>
<evidence type="ECO:0000256" key="2">
    <source>
        <dbReference type="ARBA" id="ARBA00001946"/>
    </source>
</evidence>
<dbReference type="InterPro" id="IPR036637">
    <property type="entry name" value="Phosphohistidine_dom_sf"/>
</dbReference>
<dbReference type="PROSITE" id="PS00742">
    <property type="entry name" value="PEP_ENZYMES_2"/>
    <property type="match status" value="1"/>
</dbReference>
<comment type="similarity">
    <text evidence="4">Belongs to the PEP-utilizing enzyme family.</text>
</comment>
<dbReference type="PANTHER" id="PTHR46244">
    <property type="entry name" value="PHOSPHOENOLPYRUVATE-PROTEIN PHOSPHOTRANSFERASE"/>
    <property type="match status" value="1"/>
</dbReference>
<keyword evidence="13" id="KW-0460">Magnesium</keyword>
<dbReference type="GO" id="GO:0008965">
    <property type="term" value="F:phosphoenolpyruvate-protein phosphotransferase activity"/>
    <property type="evidence" value="ECO:0007669"/>
    <property type="project" value="UniProtKB-EC"/>
</dbReference>
<keyword evidence="11" id="KW-0479">Metal-binding</keyword>
<dbReference type="InterPro" id="IPR000121">
    <property type="entry name" value="PEP_util_C"/>
</dbReference>
<dbReference type="EC" id="2.7.3.9" evidence="5"/>
<evidence type="ECO:0000256" key="5">
    <source>
        <dbReference type="ARBA" id="ARBA00012232"/>
    </source>
</evidence>
<dbReference type="InterPro" id="IPR036618">
    <property type="entry name" value="PtsI_HPr-bd_sf"/>
</dbReference>
<comment type="caution">
    <text evidence="16">The sequence shown here is derived from an EMBL/GenBank/DDBJ whole genome shotgun (WGS) entry which is preliminary data.</text>
</comment>
<dbReference type="InterPro" id="IPR003018">
    <property type="entry name" value="GAF"/>
</dbReference>
<dbReference type="Gene3D" id="3.50.30.10">
    <property type="entry name" value="Phosphohistidine domain"/>
    <property type="match status" value="1"/>
</dbReference>
<dbReference type="SMART" id="SM00065">
    <property type="entry name" value="GAF"/>
    <property type="match status" value="1"/>
</dbReference>
<dbReference type="InterPro" id="IPR006318">
    <property type="entry name" value="PTS_EI-like"/>
</dbReference>
<keyword evidence="6" id="KW-0813">Transport</keyword>
<dbReference type="Gene3D" id="1.10.274.10">
    <property type="entry name" value="PtsI, HPr-binding domain"/>
    <property type="match status" value="1"/>
</dbReference>
<dbReference type="Gene3D" id="3.20.20.60">
    <property type="entry name" value="Phosphoenolpyruvate-binding domains"/>
    <property type="match status" value="1"/>
</dbReference>
<dbReference type="Pfam" id="PF00391">
    <property type="entry name" value="PEP-utilizers"/>
    <property type="match status" value="1"/>
</dbReference>
<dbReference type="SUPFAM" id="SSF52009">
    <property type="entry name" value="Phosphohistidine domain"/>
    <property type="match status" value="1"/>
</dbReference>
<dbReference type="PRINTS" id="PR01736">
    <property type="entry name" value="PHPHTRNFRASE"/>
</dbReference>
<evidence type="ECO:0000313" key="17">
    <source>
        <dbReference type="Proteomes" id="UP000288293"/>
    </source>
</evidence>
<keyword evidence="9" id="KW-0808">Transferase</keyword>
<keyword evidence="10" id="KW-0598">Phosphotransferase system</keyword>
<keyword evidence="7" id="KW-0963">Cytoplasm</keyword>
<keyword evidence="17" id="KW-1185">Reference proteome</keyword>
<dbReference type="GO" id="GO:0046872">
    <property type="term" value="F:metal ion binding"/>
    <property type="evidence" value="ECO:0007669"/>
    <property type="project" value="UniProtKB-KW"/>
</dbReference>
<dbReference type="AlphaFoldDB" id="A0A432W8J7"/>
<protein>
    <recommendedName>
        <fullName evidence="5">phosphoenolpyruvate--protein phosphotransferase</fullName>
        <ecNumber evidence="5">2.7.3.9</ecNumber>
    </recommendedName>
</protein>
<reference evidence="16 17" key="1">
    <citation type="journal article" date="2011" name="Front. Microbiol.">
        <title>Genomic signatures of strain selection and enhancement in Bacillus atrophaeus var. globigii, a historical biowarfare simulant.</title>
        <authorList>
            <person name="Gibbons H.S."/>
            <person name="Broomall S.M."/>
            <person name="McNew L.A."/>
            <person name="Daligault H."/>
            <person name="Chapman C."/>
            <person name="Bruce D."/>
            <person name="Karavis M."/>
            <person name="Krepps M."/>
            <person name="McGregor P.A."/>
            <person name="Hong C."/>
            <person name="Park K.H."/>
            <person name="Akmal A."/>
            <person name="Feldman A."/>
            <person name="Lin J.S."/>
            <person name="Chang W.E."/>
            <person name="Higgs B.W."/>
            <person name="Demirev P."/>
            <person name="Lindquist J."/>
            <person name="Liem A."/>
            <person name="Fochler E."/>
            <person name="Read T.D."/>
            <person name="Tapia R."/>
            <person name="Johnson S."/>
            <person name="Bishop-Lilly K.A."/>
            <person name="Detter C."/>
            <person name="Han C."/>
            <person name="Sozhamannan S."/>
            <person name="Rosenzweig C.N."/>
            <person name="Skowronski E.W."/>
        </authorList>
    </citation>
    <scope>NUCLEOTIDE SEQUENCE [LARGE SCALE GENOMIC DNA]</scope>
    <source>
        <strain evidence="16 17">MLST1</strain>
    </source>
</reference>
<dbReference type="InterPro" id="IPR023151">
    <property type="entry name" value="PEP_util_CS"/>
</dbReference>
<evidence type="ECO:0000256" key="4">
    <source>
        <dbReference type="ARBA" id="ARBA00007837"/>
    </source>
</evidence>
<comment type="cofactor">
    <cofactor evidence="2">
        <name>Mg(2+)</name>
        <dbReference type="ChEBI" id="CHEBI:18420"/>
    </cofactor>
</comment>
<dbReference type="GO" id="GO:0016301">
    <property type="term" value="F:kinase activity"/>
    <property type="evidence" value="ECO:0007669"/>
    <property type="project" value="UniProtKB-KW"/>
</dbReference>
<keyword evidence="14" id="KW-0175">Coiled coil</keyword>
<dbReference type="Pfam" id="PF01590">
    <property type="entry name" value="GAF"/>
    <property type="match status" value="1"/>
</dbReference>
<evidence type="ECO:0000313" key="16">
    <source>
        <dbReference type="EMBL" id="RUO26463.1"/>
    </source>
</evidence>
<sequence>MLAKLHRIVEAVNQAPEFDSALRTMVTRVKAAMETDVCSIYIADHSASEFVLMASDGLRVAPGERVTLSFGEGLISLAAQREEPLNVANATLHPSYKLVESVEEEAFKAMLVAPIIHQRKVLGVMAVQQAHARAFSEDEEAFIVTLAAQLAAVIAHAEAKGLLAGQAAPWLRSLRAIPGSPGVGIGTAFIGKPAARLSSVVPRKTDKPWRQIRLFRKAVLQTRRELQELARQVATHVAEDTLAIFDVYQGLLDAASLGDAVERTITDGWMAQTAVKMVVEDFVAQFEDLDDSYLRERAVDVRDLGQRILSHLQKRNQRELEIPDNCILVAEEVTASMLAELPREKLQGIVSMSGSANSHAAIMARSMGVPAVLGIEDVPLEYLDQQFLIVDGYSGELFVNPFEQVLDEYRQLQQEELELEAIVAEHRDLPAETIDGQSISLQINAGLNIEHGVEQQGKFDGIGLYRTEIPFMMQDRFPTETEQRELYHQVLKNFGDLPVVMRTLDVGGDKPLPYFPLREDNPFLGWRGIRLTLDHPEIFLVQARAMLAANIGQGNLKILLPMISSLEEVDEASRLINQAYFEVRNELVQKQPGKELARPELGVMIEVPAILYQLDEVAKRVDFFSVGTNDLTQYLLAVDRNNPRVASLYDPYHPSVLRALTHIIETCNELNKPVSVCGEFAGEPGGALLLTAMGYRNLSMSSQNLDKIKWIIRNVHTSTLQVLLAQAMKAKYPEQVRRVVNNKLESLGLGGFVRAGK</sequence>
<evidence type="ECO:0000256" key="1">
    <source>
        <dbReference type="ARBA" id="ARBA00000683"/>
    </source>
</evidence>
<gene>
    <name evidence="16" type="ORF">CWE09_07070</name>
</gene>
<evidence type="ECO:0000256" key="14">
    <source>
        <dbReference type="SAM" id="Coils"/>
    </source>
</evidence>
<evidence type="ECO:0000259" key="15">
    <source>
        <dbReference type="SMART" id="SM00065"/>
    </source>
</evidence>
<dbReference type="Pfam" id="PF05524">
    <property type="entry name" value="PEP-utilisers_N"/>
    <property type="match status" value="1"/>
</dbReference>
<feature type="domain" description="GAF" evidence="15">
    <location>
        <begin position="17"/>
        <end position="164"/>
    </location>
</feature>
<dbReference type="InterPro" id="IPR050499">
    <property type="entry name" value="PEP-utilizing_PTS_enzyme"/>
</dbReference>
<evidence type="ECO:0000256" key="12">
    <source>
        <dbReference type="ARBA" id="ARBA00022777"/>
    </source>
</evidence>
<evidence type="ECO:0000256" key="11">
    <source>
        <dbReference type="ARBA" id="ARBA00022723"/>
    </source>
</evidence>
<keyword evidence="12" id="KW-0418">Kinase</keyword>
<dbReference type="GO" id="GO:0005737">
    <property type="term" value="C:cytoplasm"/>
    <property type="evidence" value="ECO:0007669"/>
    <property type="project" value="UniProtKB-SubCell"/>
</dbReference>
<dbReference type="Gene3D" id="3.30.450.40">
    <property type="match status" value="1"/>
</dbReference>
<dbReference type="GO" id="GO:0009401">
    <property type="term" value="P:phosphoenolpyruvate-dependent sugar phosphotransferase system"/>
    <property type="evidence" value="ECO:0007669"/>
    <property type="project" value="UniProtKB-KW"/>
</dbReference>
<dbReference type="InterPro" id="IPR008731">
    <property type="entry name" value="PTS_EIN"/>
</dbReference>
<name>A0A432W8J7_9GAMM</name>
<dbReference type="OrthoDB" id="9765468at2"/>
<evidence type="ECO:0000256" key="8">
    <source>
        <dbReference type="ARBA" id="ARBA00022597"/>
    </source>
</evidence>
<evidence type="ECO:0000256" key="10">
    <source>
        <dbReference type="ARBA" id="ARBA00022683"/>
    </source>
</evidence>
<dbReference type="RefSeq" id="WP_126803274.1">
    <property type="nucleotide sequence ID" value="NZ_PIPL01000001.1"/>
</dbReference>
<accession>A0A432W8J7</accession>